<dbReference type="Gene3D" id="1.20.1420.30">
    <property type="entry name" value="NCX, central ion-binding region"/>
    <property type="match status" value="1"/>
</dbReference>
<evidence type="ECO:0000313" key="7">
    <source>
        <dbReference type="EMBL" id="QBK30280.1"/>
    </source>
</evidence>
<evidence type="ECO:0000256" key="3">
    <source>
        <dbReference type="ARBA" id="ARBA00022989"/>
    </source>
</evidence>
<dbReference type="OrthoDB" id="9794225at2"/>
<evidence type="ECO:0000256" key="4">
    <source>
        <dbReference type="ARBA" id="ARBA00023136"/>
    </source>
</evidence>
<dbReference type="GeneID" id="90766938"/>
<dbReference type="NCBIfam" id="TIGR00367">
    <property type="entry name" value="calcium/sodium antiporter"/>
    <property type="match status" value="1"/>
</dbReference>
<evidence type="ECO:0000256" key="2">
    <source>
        <dbReference type="ARBA" id="ARBA00022692"/>
    </source>
</evidence>
<dbReference type="InterPro" id="IPR044880">
    <property type="entry name" value="NCX_ion-bd_dom_sf"/>
</dbReference>
<dbReference type="Proteomes" id="UP000293719">
    <property type="component" value="Chromosome"/>
</dbReference>
<feature type="domain" description="Sodium/calcium exchanger membrane region" evidence="6">
    <location>
        <begin position="4"/>
        <end position="141"/>
    </location>
</feature>
<dbReference type="AlphaFoldDB" id="A0A4P6V1K9"/>
<keyword evidence="8" id="KW-1185">Reference proteome</keyword>
<proteinExistence type="predicted"/>
<evidence type="ECO:0000256" key="5">
    <source>
        <dbReference type="SAM" id="Phobius"/>
    </source>
</evidence>
<dbReference type="GO" id="GO:0006874">
    <property type="term" value="P:intracellular calcium ion homeostasis"/>
    <property type="evidence" value="ECO:0007669"/>
    <property type="project" value="TreeGrafter"/>
</dbReference>
<feature type="transmembrane region" description="Helical" evidence="5">
    <location>
        <begin position="238"/>
        <end position="257"/>
    </location>
</feature>
<dbReference type="GO" id="GO:0005262">
    <property type="term" value="F:calcium channel activity"/>
    <property type="evidence" value="ECO:0007669"/>
    <property type="project" value="TreeGrafter"/>
</dbReference>
<reference evidence="7 8" key="1">
    <citation type="journal article" date="2017" name="Int. J. Syst. Evol. Microbiol.">
        <title>Roseitalea porphyridii gen. nov., sp. nov., isolated from a red alga, and reclassification of Hoeflea suaedae Chung et al. 2013 as Pseudohoeflea suaedae gen. nov., comb. nov.</title>
        <authorList>
            <person name="Hyeon J.W."/>
            <person name="Jeong S.E."/>
            <person name="Baek K."/>
            <person name="Jeon C.O."/>
        </authorList>
    </citation>
    <scope>NUCLEOTIDE SEQUENCE [LARGE SCALE GENOMIC DNA]</scope>
    <source>
        <strain evidence="7 8">MA7-20</strain>
    </source>
</reference>
<keyword evidence="3 5" id="KW-1133">Transmembrane helix</keyword>
<name>A0A4P6V1K9_9HYPH</name>
<organism evidence="7 8">
    <name type="scientific">Roseitalea porphyridii</name>
    <dbReference type="NCBI Taxonomy" id="1852022"/>
    <lineage>
        <taxon>Bacteria</taxon>
        <taxon>Pseudomonadati</taxon>
        <taxon>Pseudomonadota</taxon>
        <taxon>Alphaproteobacteria</taxon>
        <taxon>Hyphomicrobiales</taxon>
        <taxon>Ahrensiaceae</taxon>
        <taxon>Roseitalea</taxon>
    </lineage>
</organism>
<feature type="transmembrane region" description="Helical" evidence="5">
    <location>
        <begin position="77"/>
        <end position="95"/>
    </location>
</feature>
<evidence type="ECO:0000256" key="1">
    <source>
        <dbReference type="ARBA" id="ARBA00004141"/>
    </source>
</evidence>
<dbReference type="EMBL" id="CP036532">
    <property type="protein sequence ID" value="QBK30280.1"/>
    <property type="molecule type" value="Genomic_DNA"/>
</dbReference>
<dbReference type="InterPro" id="IPR004481">
    <property type="entry name" value="K/Na/Ca-exchanger"/>
</dbReference>
<dbReference type="GO" id="GO:0005886">
    <property type="term" value="C:plasma membrane"/>
    <property type="evidence" value="ECO:0007669"/>
    <property type="project" value="TreeGrafter"/>
</dbReference>
<accession>A0A4P6V1K9</accession>
<feature type="transmembrane region" description="Helical" evidence="5">
    <location>
        <begin position="166"/>
        <end position="183"/>
    </location>
</feature>
<keyword evidence="2 5" id="KW-0812">Transmembrane</keyword>
<dbReference type="GO" id="GO:0008273">
    <property type="term" value="F:calcium, potassium:sodium antiporter activity"/>
    <property type="evidence" value="ECO:0007669"/>
    <property type="project" value="TreeGrafter"/>
</dbReference>
<feature type="transmembrane region" description="Helical" evidence="5">
    <location>
        <begin position="203"/>
        <end position="226"/>
    </location>
</feature>
<feature type="transmembrane region" description="Helical" evidence="5">
    <location>
        <begin position="28"/>
        <end position="46"/>
    </location>
</feature>
<dbReference type="InterPro" id="IPR004837">
    <property type="entry name" value="NaCa_Exmemb"/>
</dbReference>
<feature type="domain" description="Sodium/calcium exchanger membrane region" evidence="6">
    <location>
        <begin position="169"/>
        <end position="309"/>
    </location>
</feature>
<sequence length="311" mass="31040">MIDIVLVVAGLAALFAGGEMLVRGAVSAALRLGLSTFVVGVVVVGFGTSMPELLVSVRAALAGTPAIALGNVIGSNIANILLIAGLGITIAPIAAMDRSSRADVTVMALVGLAAAALLFLETIGRLVGLGLLTLLALYLFNAVRAGSSAGATAEPAPAERAGDRPLVIAAFLIAGLVLLFAGAEMLIRGATAIARDLGISEAVIGLTIVAVGTSLPELATTLIAAIRKQGAVAIGNVIGSNIFNILGILGITALVAPIPGAGVLKPGDALVLVAATIVFAAILARGRRIGRIWGLVLLGSYAAYTAWLFST</sequence>
<feature type="transmembrane region" description="Helical" evidence="5">
    <location>
        <begin position="269"/>
        <end position="285"/>
    </location>
</feature>
<dbReference type="RefSeq" id="WP_131615981.1">
    <property type="nucleotide sequence ID" value="NZ_CP036532.1"/>
</dbReference>
<comment type="subcellular location">
    <subcellularLocation>
        <location evidence="1">Membrane</location>
        <topology evidence="1">Multi-pass membrane protein</topology>
    </subcellularLocation>
</comment>
<keyword evidence="4 5" id="KW-0472">Membrane</keyword>
<feature type="transmembrane region" description="Helical" evidence="5">
    <location>
        <begin position="126"/>
        <end position="145"/>
    </location>
</feature>
<dbReference type="Pfam" id="PF01699">
    <property type="entry name" value="Na_Ca_ex"/>
    <property type="match status" value="2"/>
</dbReference>
<gene>
    <name evidence="7" type="ORF">E0E05_06490</name>
</gene>
<dbReference type="KEGG" id="rpod:E0E05_06490"/>
<dbReference type="PANTHER" id="PTHR10846:SF8">
    <property type="entry name" value="INNER MEMBRANE PROTEIN YRBG"/>
    <property type="match status" value="1"/>
</dbReference>
<feature type="transmembrane region" description="Helical" evidence="5">
    <location>
        <begin position="102"/>
        <end position="120"/>
    </location>
</feature>
<dbReference type="PANTHER" id="PTHR10846">
    <property type="entry name" value="SODIUM/POTASSIUM/CALCIUM EXCHANGER"/>
    <property type="match status" value="1"/>
</dbReference>
<protein>
    <submittedName>
        <fullName evidence="7">Calcium/sodium antiporter</fullName>
    </submittedName>
</protein>
<feature type="transmembrane region" description="Helical" evidence="5">
    <location>
        <begin position="292"/>
        <end position="310"/>
    </location>
</feature>
<evidence type="ECO:0000313" key="8">
    <source>
        <dbReference type="Proteomes" id="UP000293719"/>
    </source>
</evidence>
<evidence type="ECO:0000259" key="6">
    <source>
        <dbReference type="Pfam" id="PF01699"/>
    </source>
</evidence>